<dbReference type="Proteomes" id="UP000199034">
    <property type="component" value="Unassembled WGS sequence"/>
</dbReference>
<feature type="binding site" evidence="11">
    <location>
        <position position="215"/>
    </location>
    <ligand>
        <name>Mg(2+)</name>
        <dbReference type="ChEBI" id="CHEBI:18420"/>
        <label>1</label>
        <note>catalytic</note>
    </ligand>
</feature>
<evidence type="ECO:0000256" key="10">
    <source>
        <dbReference type="ARBA" id="ARBA00053547"/>
    </source>
</evidence>
<dbReference type="PANTHER" id="PTHR20854:SF4">
    <property type="entry name" value="INOSITOL-1-MONOPHOSPHATASE-RELATED"/>
    <property type="match status" value="1"/>
</dbReference>
<dbReference type="GO" id="GO:0007165">
    <property type="term" value="P:signal transduction"/>
    <property type="evidence" value="ECO:0007669"/>
    <property type="project" value="TreeGrafter"/>
</dbReference>
<sequence>MATDFTDDLRLAHVLADDADSLTTARFKALDLHVMSKPDLTPVTDADEAVEEMIRRTLGRTRSRDAITGEEQGSTGTSARRWIVDPIDGTKNFVRGVPVWATLISLAVDDEVVVGVVSAPQLQRRWWASTGNGAWTGKSLLKATQCQVSDVRRLEDASLSYASLGGWEERGRLDDFLSLMRRCWRTRAYGDFWSYMLLAEGAVDIAAEPELQVYDMAALDVIVREAGGRFTSLDGTDGPFGGNALATNGHLHEAALSFLGSLGDDDDDPDVRRTGPGSVSDLRSRRPPTPS</sequence>
<keyword evidence="5 11" id="KW-0479">Metal-binding</keyword>
<dbReference type="PROSITE" id="PS00629">
    <property type="entry name" value="IMP_1"/>
    <property type="match status" value="1"/>
</dbReference>
<dbReference type="EMBL" id="FMZM01000018">
    <property type="protein sequence ID" value="SDE28163.1"/>
    <property type="molecule type" value="Genomic_DNA"/>
</dbReference>
<protein>
    <recommendedName>
        <fullName evidence="4">Histidinol-phosphatase</fullName>
        <ecNumber evidence="3">3.1.3.15</ecNumber>
    </recommendedName>
    <alternativeName>
        <fullName evidence="8">Histidinol-phosphate phosphatase</fullName>
    </alternativeName>
</protein>
<evidence type="ECO:0000256" key="7">
    <source>
        <dbReference type="ARBA" id="ARBA00022842"/>
    </source>
</evidence>
<evidence type="ECO:0000256" key="6">
    <source>
        <dbReference type="ARBA" id="ARBA00022801"/>
    </source>
</evidence>
<dbReference type="SUPFAM" id="SSF56655">
    <property type="entry name" value="Carbohydrate phosphatase"/>
    <property type="match status" value="1"/>
</dbReference>
<dbReference type="OrthoDB" id="9772456at2"/>
<feature type="binding site" evidence="11">
    <location>
        <position position="87"/>
    </location>
    <ligand>
        <name>Mg(2+)</name>
        <dbReference type="ChEBI" id="CHEBI:18420"/>
        <label>1</label>
        <note>catalytic</note>
    </ligand>
</feature>
<comment type="catalytic activity">
    <reaction evidence="9">
        <text>L-histidinol phosphate + H2O = L-histidinol + phosphate</text>
        <dbReference type="Rhea" id="RHEA:14465"/>
        <dbReference type="ChEBI" id="CHEBI:15377"/>
        <dbReference type="ChEBI" id="CHEBI:43474"/>
        <dbReference type="ChEBI" id="CHEBI:57699"/>
        <dbReference type="ChEBI" id="CHEBI:57980"/>
        <dbReference type="EC" id="3.1.3.15"/>
    </reaction>
</comment>
<dbReference type="InterPro" id="IPR000760">
    <property type="entry name" value="Inositol_monophosphatase-like"/>
</dbReference>
<proteinExistence type="predicted"/>
<comment type="cofactor">
    <cofactor evidence="1 11">
        <name>Mg(2+)</name>
        <dbReference type="ChEBI" id="CHEBI:18420"/>
    </cofactor>
</comment>
<evidence type="ECO:0000256" key="3">
    <source>
        <dbReference type="ARBA" id="ARBA00013085"/>
    </source>
</evidence>
<dbReference type="Gene3D" id="3.30.540.10">
    <property type="entry name" value="Fructose-1,6-Bisphosphatase, subunit A, domain 1"/>
    <property type="match status" value="1"/>
</dbReference>
<organism evidence="12 13">
    <name type="scientific">Nocardioides lianchengensis</name>
    <dbReference type="NCBI Taxonomy" id="1045774"/>
    <lineage>
        <taxon>Bacteria</taxon>
        <taxon>Bacillati</taxon>
        <taxon>Actinomycetota</taxon>
        <taxon>Actinomycetes</taxon>
        <taxon>Propionibacteriales</taxon>
        <taxon>Nocardioidaceae</taxon>
        <taxon>Nocardioides</taxon>
    </lineage>
</organism>
<evidence type="ECO:0000256" key="9">
    <source>
        <dbReference type="ARBA" id="ARBA00049158"/>
    </source>
</evidence>
<comment type="function">
    <text evidence="10">Catalyzes the dephosphorylation of histidinol-phosphate to histidinol, the direct precursor of histidine.</text>
</comment>
<evidence type="ECO:0000256" key="2">
    <source>
        <dbReference type="ARBA" id="ARBA00004970"/>
    </source>
</evidence>
<dbReference type="GO" id="GO:0008934">
    <property type="term" value="F:inositol monophosphate 1-phosphatase activity"/>
    <property type="evidence" value="ECO:0007669"/>
    <property type="project" value="TreeGrafter"/>
</dbReference>
<dbReference type="FunFam" id="3.30.540.10:FF:000003">
    <property type="entry name" value="Inositol-1-monophosphatase"/>
    <property type="match status" value="1"/>
</dbReference>
<evidence type="ECO:0000256" key="11">
    <source>
        <dbReference type="PIRSR" id="PIRSR600760-2"/>
    </source>
</evidence>
<gene>
    <name evidence="12" type="ORF">SAMN05421872_11874</name>
</gene>
<name>A0A1G7BMG5_9ACTN</name>
<dbReference type="Pfam" id="PF00459">
    <property type="entry name" value="Inositol_P"/>
    <property type="match status" value="1"/>
</dbReference>
<feature type="binding site" evidence="11">
    <location>
        <position position="88"/>
    </location>
    <ligand>
        <name>Mg(2+)</name>
        <dbReference type="ChEBI" id="CHEBI:18420"/>
        <label>1</label>
        <note>catalytic</note>
    </ligand>
</feature>
<dbReference type="PRINTS" id="PR00377">
    <property type="entry name" value="IMPHPHTASES"/>
</dbReference>
<dbReference type="EC" id="3.1.3.15" evidence="3"/>
<evidence type="ECO:0000256" key="8">
    <source>
        <dbReference type="ARBA" id="ARBA00033209"/>
    </source>
</evidence>
<evidence type="ECO:0000313" key="12">
    <source>
        <dbReference type="EMBL" id="SDE28163.1"/>
    </source>
</evidence>
<dbReference type="AlphaFoldDB" id="A0A1G7BMG5"/>
<dbReference type="GO" id="GO:0006020">
    <property type="term" value="P:inositol metabolic process"/>
    <property type="evidence" value="ECO:0007669"/>
    <property type="project" value="TreeGrafter"/>
</dbReference>
<dbReference type="Gene3D" id="3.40.190.80">
    <property type="match status" value="1"/>
</dbReference>
<dbReference type="InterPro" id="IPR020583">
    <property type="entry name" value="Inositol_monoP_metal-BS"/>
</dbReference>
<dbReference type="GO" id="GO:0004401">
    <property type="term" value="F:histidinol-phosphatase activity"/>
    <property type="evidence" value="ECO:0007669"/>
    <property type="project" value="UniProtKB-EC"/>
</dbReference>
<reference evidence="13" key="1">
    <citation type="submission" date="2016-10" db="EMBL/GenBank/DDBJ databases">
        <authorList>
            <person name="Varghese N."/>
            <person name="Submissions S."/>
        </authorList>
    </citation>
    <scope>NUCLEOTIDE SEQUENCE [LARGE SCALE GENOMIC DNA]</scope>
    <source>
        <strain evidence="13">CGMCC 4.6858</strain>
    </source>
</reference>
<feature type="binding site" evidence="11">
    <location>
        <position position="85"/>
    </location>
    <ligand>
        <name>Mg(2+)</name>
        <dbReference type="ChEBI" id="CHEBI:18420"/>
        <label>1</label>
        <note>catalytic</note>
    </ligand>
</feature>
<keyword evidence="6" id="KW-0378">Hydrolase</keyword>
<keyword evidence="13" id="KW-1185">Reference proteome</keyword>
<keyword evidence="7 11" id="KW-0460">Magnesium</keyword>
<feature type="binding site" evidence="11">
    <location>
        <position position="70"/>
    </location>
    <ligand>
        <name>Mg(2+)</name>
        <dbReference type="ChEBI" id="CHEBI:18420"/>
        <label>1</label>
        <note>catalytic</note>
    </ligand>
</feature>
<dbReference type="RefSeq" id="WP_090860978.1">
    <property type="nucleotide sequence ID" value="NZ_FMZM01000018.1"/>
</dbReference>
<dbReference type="STRING" id="1045774.SAMN05421872_11874"/>
<dbReference type="GO" id="GO:0046872">
    <property type="term" value="F:metal ion binding"/>
    <property type="evidence" value="ECO:0007669"/>
    <property type="project" value="UniProtKB-KW"/>
</dbReference>
<accession>A0A1G7BMG5</accession>
<evidence type="ECO:0000256" key="4">
    <source>
        <dbReference type="ARBA" id="ARBA00021697"/>
    </source>
</evidence>
<comment type="pathway">
    <text evidence="2">Amino-acid biosynthesis; L-histidine biosynthesis; L-histidine from 5-phospho-alpha-D-ribose 1-diphosphate: step 8/9.</text>
</comment>
<dbReference type="PANTHER" id="PTHR20854">
    <property type="entry name" value="INOSITOL MONOPHOSPHATASE"/>
    <property type="match status" value="1"/>
</dbReference>
<evidence type="ECO:0000256" key="5">
    <source>
        <dbReference type="ARBA" id="ARBA00022723"/>
    </source>
</evidence>
<evidence type="ECO:0000256" key="1">
    <source>
        <dbReference type="ARBA" id="ARBA00001946"/>
    </source>
</evidence>
<evidence type="ECO:0000313" key="13">
    <source>
        <dbReference type="Proteomes" id="UP000199034"/>
    </source>
</evidence>